<dbReference type="PANTHER" id="PTHR43884">
    <property type="entry name" value="ACYL-COA DEHYDROGENASE"/>
    <property type="match status" value="1"/>
</dbReference>
<evidence type="ECO:0000259" key="16">
    <source>
        <dbReference type="Pfam" id="PF08028"/>
    </source>
</evidence>
<dbReference type="InterPro" id="IPR046373">
    <property type="entry name" value="Acyl-CoA_Oxase/DH_mid-dom_sf"/>
</dbReference>
<protein>
    <recommendedName>
        <fullName evidence="10">Dibenzothiophene monooxygenase</fullName>
        <ecNumber evidence="9">1.14.14.21</ecNumber>
    </recommendedName>
</protein>
<accession>A0ABW2RMC0</accession>
<comment type="catalytic activity">
    <reaction evidence="12">
        <text>dibenzothiophene 5-oxide + FMNH2 + O2 = dibenzothiophene 5,5-dioxide + FMN + H2O + H(+)</text>
        <dbReference type="Rhea" id="RHEA:49080"/>
        <dbReference type="ChEBI" id="CHEBI:15377"/>
        <dbReference type="ChEBI" id="CHEBI:15378"/>
        <dbReference type="ChEBI" id="CHEBI:15379"/>
        <dbReference type="ChEBI" id="CHEBI:23683"/>
        <dbReference type="ChEBI" id="CHEBI:57618"/>
        <dbReference type="ChEBI" id="CHEBI:58210"/>
        <dbReference type="ChEBI" id="CHEBI:90356"/>
    </reaction>
</comment>
<dbReference type="InterPro" id="IPR036250">
    <property type="entry name" value="AcylCo_DH-like_C"/>
</dbReference>
<evidence type="ECO:0000256" key="6">
    <source>
        <dbReference type="ARBA" id="ARBA00023033"/>
    </source>
</evidence>
<keyword evidence="4" id="KW-0547">Nucleotide-binding</keyword>
<dbReference type="InterPro" id="IPR006091">
    <property type="entry name" value="Acyl-CoA_Oxase/DH_mid-dom"/>
</dbReference>
<evidence type="ECO:0000256" key="10">
    <source>
        <dbReference type="ARBA" id="ARBA00034345"/>
    </source>
</evidence>
<dbReference type="SUPFAM" id="SSF56645">
    <property type="entry name" value="Acyl-CoA dehydrogenase NM domain-like"/>
    <property type="match status" value="1"/>
</dbReference>
<dbReference type="PIRSF" id="PIRSF016578">
    <property type="entry name" value="HsaA"/>
    <property type="match status" value="1"/>
</dbReference>
<dbReference type="EC" id="1.14.14.21" evidence="9"/>
<evidence type="ECO:0000256" key="4">
    <source>
        <dbReference type="ARBA" id="ARBA00022741"/>
    </source>
</evidence>
<gene>
    <name evidence="17" type="ORF">ACFQNG_13445</name>
</gene>
<comment type="pathway">
    <text evidence="7">Sulfur metabolism; dibenzothiophene degradation.</text>
</comment>
<evidence type="ECO:0000256" key="13">
    <source>
        <dbReference type="ARBA" id="ARBA00049456"/>
    </source>
</evidence>
<dbReference type="InterPro" id="IPR037069">
    <property type="entry name" value="AcylCoA_DH/ox_N_sf"/>
</dbReference>
<evidence type="ECO:0000256" key="8">
    <source>
        <dbReference type="ARBA" id="ARBA00034317"/>
    </source>
</evidence>
<dbReference type="EMBL" id="JBHTBW010000045">
    <property type="protein sequence ID" value="MFC7442094.1"/>
    <property type="molecule type" value="Genomic_DNA"/>
</dbReference>
<sequence length="393" mass="43997">MKVTVEDSNIFLQKASLLAQEFAKDAVERDKAGGTPKIQRDKLRESGLLKLLIPEQYGGDGQPWSTVLRIVREFAKVDASLGHLFGYHFLCLARVYLKGSLEQREYFFTETAKNNWFWGNSTNPLQRTCIGKRDGDRVIVNGKKSFSSGSPDADLLLISWVDENSDEYFNGVIPPSRNGVIVHDDWDSIGQRQTGSGTVSFQKVIVEQHEILGNSNLAHSVFSTINPILSQSILANIFVGSAEGAIAEAKEYTTKFSRPWLASGVEKASQDPSTLRQYGEFWVEIESAVSLVEKAADKVDQVWEKEYNLSEEERGECAVLVAAANVLGGKVGLDISNRIFEVMGARSTASKYGFDRFWRNIRTHTLHNPVEYKLRNIGNWVLNNEFPKPGFYS</sequence>
<dbReference type="InterPro" id="IPR009100">
    <property type="entry name" value="AcylCoA_DH/oxidase_NM_dom_sf"/>
</dbReference>
<evidence type="ECO:0000313" key="18">
    <source>
        <dbReference type="Proteomes" id="UP001596500"/>
    </source>
</evidence>
<keyword evidence="6" id="KW-0503">Monooxygenase</keyword>
<keyword evidence="5" id="KW-0560">Oxidoreductase</keyword>
<comment type="subcellular location">
    <subcellularLocation>
        <location evidence="1">Cytoplasm</location>
    </subcellularLocation>
</comment>
<evidence type="ECO:0000259" key="15">
    <source>
        <dbReference type="Pfam" id="PF02771"/>
    </source>
</evidence>
<evidence type="ECO:0000313" key="17">
    <source>
        <dbReference type="EMBL" id="MFC7442094.1"/>
    </source>
</evidence>
<evidence type="ECO:0000256" key="1">
    <source>
        <dbReference type="ARBA" id="ARBA00004496"/>
    </source>
</evidence>
<keyword evidence="3" id="KW-0288">FMN</keyword>
<evidence type="ECO:0000259" key="14">
    <source>
        <dbReference type="Pfam" id="PF02770"/>
    </source>
</evidence>
<dbReference type="InterPro" id="IPR013107">
    <property type="entry name" value="Acyl-CoA_DH_C"/>
</dbReference>
<dbReference type="PANTHER" id="PTHR43884:SF12">
    <property type="entry name" value="ISOVALERYL-COA DEHYDROGENASE, MITOCHONDRIAL-RELATED"/>
    <property type="match status" value="1"/>
</dbReference>
<comment type="caution">
    <text evidence="17">The sequence shown here is derived from an EMBL/GenBank/DDBJ whole genome shotgun (WGS) entry which is preliminary data.</text>
</comment>
<dbReference type="Pfam" id="PF02771">
    <property type="entry name" value="Acyl-CoA_dh_N"/>
    <property type="match status" value="1"/>
</dbReference>
<dbReference type="SUPFAM" id="SSF47203">
    <property type="entry name" value="Acyl-CoA dehydrogenase C-terminal domain-like"/>
    <property type="match status" value="1"/>
</dbReference>
<dbReference type="Gene3D" id="2.40.110.10">
    <property type="entry name" value="Butyryl-CoA Dehydrogenase, subunit A, domain 2"/>
    <property type="match status" value="1"/>
</dbReference>
<evidence type="ECO:0000256" key="7">
    <source>
        <dbReference type="ARBA" id="ARBA00034307"/>
    </source>
</evidence>
<evidence type="ECO:0000256" key="9">
    <source>
        <dbReference type="ARBA" id="ARBA00034328"/>
    </source>
</evidence>
<dbReference type="Pfam" id="PF08028">
    <property type="entry name" value="Acyl-CoA_dh_2"/>
    <property type="match status" value="1"/>
</dbReference>
<organism evidence="17 18">
    <name type="scientific">Laceyella putida</name>
    <dbReference type="NCBI Taxonomy" id="110101"/>
    <lineage>
        <taxon>Bacteria</taxon>
        <taxon>Bacillati</taxon>
        <taxon>Bacillota</taxon>
        <taxon>Bacilli</taxon>
        <taxon>Bacillales</taxon>
        <taxon>Thermoactinomycetaceae</taxon>
        <taxon>Laceyella</taxon>
    </lineage>
</organism>
<keyword evidence="2" id="KW-0285">Flavoprotein</keyword>
<dbReference type="Gene3D" id="1.10.540.10">
    <property type="entry name" value="Acyl-CoA dehydrogenase/oxidase, N-terminal domain"/>
    <property type="match status" value="1"/>
</dbReference>
<evidence type="ECO:0000256" key="5">
    <source>
        <dbReference type="ARBA" id="ARBA00023002"/>
    </source>
</evidence>
<feature type="domain" description="Acyl-CoA dehydrogenase/oxidase N-terminal" evidence="15">
    <location>
        <begin position="17"/>
        <end position="113"/>
    </location>
</feature>
<dbReference type="Gene3D" id="1.20.140.10">
    <property type="entry name" value="Butyryl-CoA Dehydrogenase, subunit A, domain 3"/>
    <property type="match status" value="1"/>
</dbReference>
<comment type="catalytic activity">
    <reaction evidence="11">
        <text>dibenzothiophene + FMNH2 + O2 = dibenzothiophene 5-oxide + FMN + H2O + H(+)</text>
        <dbReference type="Rhea" id="RHEA:49076"/>
        <dbReference type="ChEBI" id="CHEBI:15377"/>
        <dbReference type="ChEBI" id="CHEBI:15378"/>
        <dbReference type="ChEBI" id="CHEBI:15379"/>
        <dbReference type="ChEBI" id="CHEBI:23681"/>
        <dbReference type="ChEBI" id="CHEBI:23683"/>
        <dbReference type="ChEBI" id="CHEBI:57618"/>
        <dbReference type="ChEBI" id="CHEBI:58210"/>
    </reaction>
</comment>
<feature type="domain" description="Acyl-CoA oxidase/dehydrogenase middle" evidence="14">
    <location>
        <begin position="128"/>
        <end position="204"/>
    </location>
</feature>
<comment type="catalytic activity">
    <reaction evidence="13">
        <text>dibenzothiophene + 2 FMNH2 + 2 O2 = dibenzothiophene 5,5-dioxide + 2 FMN + 2 H2O + 2 H(+)</text>
        <dbReference type="Rhea" id="RHEA:49072"/>
        <dbReference type="ChEBI" id="CHEBI:15377"/>
        <dbReference type="ChEBI" id="CHEBI:15378"/>
        <dbReference type="ChEBI" id="CHEBI:15379"/>
        <dbReference type="ChEBI" id="CHEBI:23681"/>
        <dbReference type="ChEBI" id="CHEBI:57618"/>
        <dbReference type="ChEBI" id="CHEBI:58210"/>
        <dbReference type="ChEBI" id="CHEBI:90356"/>
        <dbReference type="EC" id="1.14.14.21"/>
    </reaction>
</comment>
<evidence type="ECO:0000256" key="3">
    <source>
        <dbReference type="ARBA" id="ARBA00022643"/>
    </source>
</evidence>
<comment type="similarity">
    <text evidence="8">Belongs to the DszC flavin monooxygenase family.</text>
</comment>
<feature type="domain" description="Acyl-CoA dehydrogenase C-terminal" evidence="16">
    <location>
        <begin position="234"/>
        <end position="368"/>
    </location>
</feature>
<evidence type="ECO:0000256" key="12">
    <source>
        <dbReference type="ARBA" id="ARBA00048445"/>
    </source>
</evidence>
<keyword evidence="18" id="KW-1185">Reference proteome</keyword>
<evidence type="ECO:0000256" key="11">
    <source>
        <dbReference type="ARBA" id="ARBA00047859"/>
    </source>
</evidence>
<name>A0ABW2RMC0_9BACL</name>
<reference evidence="18" key="1">
    <citation type="journal article" date="2019" name="Int. J. Syst. Evol. Microbiol.">
        <title>The Global Catalogue of Microorganisms (GCM) 10K type strain sequencing project: providing services to taxonomists for standard genome sequencing and annotation.</title>
        <authorList>
            <consortium name="The Broad Institute Genomics Platform"/>
            <consortium name="The Broad Institute Genome Sequencing Center for Infectious Disease"/>
            <person name="Wu L."/>
            <person name="Ma J."/>
        </authorList>
    </citation>
    <scope>NUCLEOTIDE SEQUENCE [LARGE SCALE GENOMIC DNA]</scope>
    <source>
        <strain evidence="18">CGMCC 1.12942</strain>
    </source>
</reference>
<dbReference type="RefSeq" id="WP_379865739.1">
    <property type="nucleotide sequence ID" value="NZ_JBHTBW010000045.1"/>
</dbReference>
<evidence type="ECO:0000256" key="2">
    <source>
        <dbReference type="ARBA" id="ARBA00022630"/>
    </source>
</evidence>
<dbReference type="Proteomes" id="UP001596500">
    <property type="component" value="Unassembled WGS sequence"/>
</dbReference>
<dbReference type="Pfam" id="PF02770">
    <property type="entry name" value="Acyl-CoA_dh_M"/>
    <property type="match status" value="1"/>
</dbReference>
<proteinExistence type="inferred from homology"/>
<dbReference type="InterPro" id="IPR013786">
    <property type="entry name" value="AcylCoA_DH/ox_N"/>
</dbReference>